<accession>A0A078MNT0</accession>
<evidence type="ECO:0000259" key="3">
    <source>
        <dbReference type="Pfam" id="PF01494"/>
    </source>
</evidence>
<protein>
    <submittedName>
        <fullName evidence="4">p-hydroxybenzoate hydroxylase</fullName>
    </submittedName>
</protein>
<dbReference type="InterPro" id="IPR036188">
    <property type="entry name" value="FAD/NAD-bd_sf"/>
</dbReference>
<dbReference type="InterPro" id="IPR002938">
    <property type="entry name" value="FAD-bd"/>
</dbReference>
<evidence type="ECO:0000256" key="2">
    <source>
        <dbReference type="ARBA" id="ARBA00022827"/>
    </source>
</evidence>
<dbReference type="PANTHER" id="PTHR43004:SF3">
    <property type="entry name" value="P-HYDROXYBENZOATE HYDROXYLASE"/>
    <property type="match status" value="1"/>
</dbReference>
<name>A0A078MNT0_9MICC</name>
<dbReference type="Pfam" id="PF01494">
    <property type="entry name" value="FAD_binding_3"/>
    <property type="match status" value="1"/>
</dbReference>
<dbReference type="PATRIC" id="fig|1461584.3.peg.2232"/>
<dbReference type="SUPFAM" id="SSF54373">
    <property type="entry name" value="FAD-linked reductases, C-terminal domain"/>
    <property type="match status" value="1"/>
</dbReference>
<dbReference type="PRINTS" id="PR00420">
    <property type="entry name" value="RNGMNOXGNASE"/>
</dbReference>
<dbReference type="PANTHER" id="PTHR43004">
    <property type="entry name" value="TRK SYSTEM POTASSIUM UPTAKE PROTEIN"/>
    <property type="match status" value="1"/>
</dbReference>
<gene>
    <name evidence="4" type="primary">pobA</name>
    <name evidence="4" type="ORF">BN1051_02256</name>
</gene>
<feature type="domain" description="FAD-binding" evidence="3">
    <location>
        <begin position="9"/>
        <end position="349"/>
    </location>
</feature>
<evidence type="ECO:0000313" key="4">
    <source>
        <dbReference type="EMBL" id="CEA08898.1"/>
    </source>
</evidence>
<keyword evidence="1" id="KW-0285">Flavoprotein</keyword>
<organism evidence="4">
    <name type="scientific">Arthrobacter saudimassiliensis</name>
    <dbReference type="NCBI Taxonomy" id="1461584"/>
    <lineage>
        <taxon>Bacteria</taxon>
        <taxon>Bacillati</taxon>
        <taxon>Actinomycetota</taxon>
        <taxon>Actinomycetes</taxon>
        <taxon>Micrococcales</taxon>
        <taxon>Micrococcaceae</taxon>
        <taxon>Arthrobacter</taxon>
    </lineage>
</organism>
<reference evidence="4" key="1">
    <citation type="submission" date="2014-07" db="EMBL/GenBank/DDBJ databases">
        <authorList>
            <person name="Urmite Genomes Urmite Genomes"/>
        </authorList>
    </citation>
    <scope>NUCLEOTIDE SEQUENCE</scope>
    <source>
        <strain evidence="4">11W110_air</strain>
    </source>
</reference>
<dbReference type="Gene3D" id="3.50.50.60">
    <property type="entry name" value="FAD/NAD(P)-binding domain"/>
    <property type="match status" value="1"/>
</dbReference>
<dbReference type="GO" id="GO:0016709">
    <property type="term" value="F:oxidoreductase activity, acting on paired donors, with incorporation or reduction of molecular oxygen, NAD(P)H as one donor, and incorporation of one atom of oxygen"/>
    <property type="evidence" value="ECO:0007669"/>
    <property type="project" value="UniProtKB-ARBA"/>
</dbReference>
<dbReference type="GO" id="GO:0071949">
    <property type="term" value="F:FAD binding"/>
    <property type="evidence" value="ECO:0007669"/>
    <property type="project" value="InterPro"/>
</dbReference>
<dbReference type="Gene3D" id="3.30.9.10">
    <property type="entry name" value="D-Amino Acid Oxidase, subunit A, domain 2"/>
    <property type="match status" value="1"/>
</dbReference>
<dbReference type="InterPro" id="IPR050641">
    <property type="entry name" value="RIFMO-like"/>
</dbReference>
<dbReference type="EMBL" id="LN483071">
    <property type="protein sequence ID" value="CEA08898.1"/>
    <property type="molecule type" value="Genomic_DNA"/>
</dbReference>
<dbReference type="NCBIfam" id="NF006091">
    <property type="entry name" value="PRK08243.1"/>
    <property type="match status" value="1"/>
</dbReference>
<evidence type="ECO:0000256" key="1">
    <source>
        <dbReference type="ARBA" id="ARBA00022630"/>
    </source>
</evidence>
<dbReference type="SUPFAM" id="SSF51905">
    <property type="entry name" value="FAD/NAD(P)-binding domain"/>
    <property type="match status" value="1"/>
</dbReference>
<sequence>MGEKRTVLRTKVGIVGGGPAGLMLSHLLGQAGIESIVVEKRDHETIRTTHRAGILEHGSVRMLTEGGVSDRVLRDGYRHDGIDLRFGGESHRVDFQELVGESVWLYPQNEVFVDLAAARERDGGDVRYAVTDTEVLDQATDRPKIRFTDDQGADYEVHCDILVGADGSQGICRRSIPADVRNDHFIEYPFAWFGILTEAPPSAPELIYANSDHGFALISQRSDTVQRMYFQSDPNENPDDWSEDRIWDELQRRVDGPDGFELKRGPIFDKTVLKFRSYVCEPMRYGNMFLAGDAGHTVPPTGAKGLNLALADVSVLFQAIESFYASGSRDLLDGYSDKALQRVWRAQNFSYWMTSMLHTRPDASAFERRRALGELSGVVASRHGQAYLAEAYTGWPHA</sequence>
<dbReference type="AlphaFoldDB" id="A0A078MNT0"/>
<keyword evidence="2" id="KW-0274">FAD</keyword>
<proteinExistence type="predicted"/>